<dbReference type="AlphaFoldDB" id="A0AAW7DHN4"/>
<dbReference type="RefSeq" id="WP_286485326.1">
    <property type="nucleotide sequence ID" value="NZ_JACALR010000002.1"/>
</dbReference>
<dbReference type="Proteomes" id="UP001173578">
    <property type="component" value="Unassembled WGS sequence"/>
</dbReference>
<organism evidence="2 3">
    <name type="scientific">Empedobacter falsenii</name>
    <dbReference type="NCBI Taxonomy" id="343874"/>
    <lineage>
        <taxon>Bacteria</taxon>
        <taxon>Pseudomonadati</taxon>
        <taxon>Bacteroidota</taxon>
        <taxon>Flavobacteriia</taxon>
        <taxon>Flavobacteriales</taxon>
        <taxon>Weeksellaceae</taxon>
        <taxon>Empedobacter</taxon>
    </lineage>
</organism>
<evidence type="ECO:0000313" key="2">
    <source>
        <dbReference type="EMBL" id="MDM1550642.1"/>
    </source>
</evidence>
<keyword evidence="1" id="KW-1133">Transmembrane helix</keyword>
<accession>A0AAW7DHN4</accession>
<reference evidence="2" key="2">
    <citation type="journal article" date="2022" name="Sci. Total Environ.">
        <title>Prevalence, transmission, and molecular epidemiology of tet(X)-positive bacteria among humans, animals, and environmental niches in China: An epidemiological, and genomic-based study.</title>
        <authorList>
            <person name="Dong N."/>
            <person name="Zeng Y."/>
            <person name="Cai C."/>
            <person name="Sun C."/>
            <person name="Lu J."/>
            <person name="Liu C."/>
            <person name="Zhou H."/>
            <person name="Sun Q."/>
            <person name="Shu L."/>
            <person name="Wang H."/>
            <person name="Wang Y."/>
            <person name="Wang S."/>
            <person name="Wu C."/>
            <person name="Chan E.W."/>
            <person name="Chen G."/>
            <person name="Shen Z."/>
            <person name="Chen S."/>
            <person name="Zhang R."/>
        </authorList>
    </citation>
    <scope>NUCLEOTIDE SEQUENCE</scope>
    <source>
        <strain evidence="2">210</strain>
    </source>
</reference>
<gene>
    <name evidence="2" type="ORF">HX095_05390</name>
</gene>
<evidence type="ECO:0008006" key="4">
    <source>
        <dbReference type="Google" id="ProtNLM"/>
    </source>
</evidence>
<reference evidence="2" key="1">
    <citation type="submission" date="2020-06" db="EMBL/GenBank/DDBJ databases">
        <authorList>
            <person name="Dong N."/>
        </authorList>
    </citation>
    <scope>NUCLEOTIDE SEQUENCE</scope>
    <source>
        <strain evidence="2">210</strain>
    </source>
</reference>
<name>A0AAW7DHN4_9FLAO</name>
<proteinExistence type="predicted"/>
<evidence type="ECO:0000256" key="1">
    <source>
        <dbReference type="SAM" id="Phobius"/>
    </source>
</evidence>
<evidence type="ECO:0000313" key="3">
    <source>
        <dbReference type="Proteomes" id="UP001173578"/>
    </source>
</evidence>
<feature type="transmembrane region" description="Helical" evidence="1">
    <location>
        <begin position="53"/>
        <end position="74"/>
    </location>
</feature>
<protein>
    <recommendedName>
        <fullName evidence="4">Phage abortive infection protein</fullName>
    </recommendedName>
</protein>
<sequence>MAKPFTKTQLIIAFIVLIILSAIPLIIYTSFFFSHSKSEDPANWGTFGDFIGGTTNVILGIINIIITAYIAYLIKTLDDKRYEDQKKIDELRHQQNIDLQKDIFINNLKFKEYESFQKLVKKLIITVRNESNLKNIEIELYNLQQSYRIFSNSKRELFPFLEDYQDVSRKFEDLINYCNELKPRNINDINTFLITTSYYFDLIEILESIDFNFILHFEIETFKNFKKIEQKTSE</sequence>
<keyword evidence="1" id="KW-0812">Transmembrane</keyword>
<dbReference type="EMBL" id="JACALR010000002">
    <property type="protein sequence ID" value="MDM1550642.1"/>
    <property type="molecule type" value="Genomic_DNA"/>
</dbReference>
<keyword evidence="1" id="KW-0472">Membrane</keyword>
<feature type="transmembrane region" description="Helical" evidence="1">
    <location>
        <begin position="12"/>
        <end position="33"/>
    </location>
</feature>
<comment type="caution">
    <text evidence="2">The sequence shown here is derived from an EMBL/GenBank/DDBJ whole genome shotgun (WGS) entry which is preliminary data.</text>
</comment>